<organism evidence="11 12">
    <name type="scientific">Rathayibacter tritici</name>
    <dbReference type="NCBI Taxonomy" id="33888"/>
    <lineage>
        <taxon>Bacteria</taxon>
        <taxon>Bacillati</taxon>
        <taxon>Actinomycetota</taxon>
        <taxon>Actinomycetes</taxon>
        <taxon>Micrococcales</taxon>
        <taxon>Microbacteriaceae</taxon>
        <taxon>Rathayibacter</taxon>
    </lineage>
</organism>
<name>A0A160KUA3_9MICO</name>
<dbReference type="Proteomes" id="UP000077071">
    <property type="component" value="Chromosome"/>
</dbReference>
<dbReference type="Gene3D" id="3.30.160.70">
    <property type="entry name" value="Methylated DNA-protein cysteine methyltransferase domain"/>
    <property type="match status" value="1"/>
</dbReference>
<dbReference type="SUPFAM" id="SSF46767">
    <property type="entry name" value="Methylated DNA-protein cysteine methyltransferase, C-terminal domain"/>
    <property type="match status" value="1"/>
</dbReference>
<dbReference type="Gene3D" id="1.10.10.10">
    <property type="entry name" value="Winged helix-like DNA-binding domain superfamily/Winged helix DNA-binding domain"/>
    <property type="match status" value="1"/>
</dbReference>
<dbReference type="KEGG" id="rtn:A6122_1716"/>
<evidence type="ECO:0000256" key="8">
    <source>
        <dbReference type="ARBA" id="ARBA00049348"/>
    </source>
</evidence>
<evidence type="ECO:0000259" key="10">
    <source>
        <dbReference type="Pfam" id="PF02870"/>
    </source>
</evidence>
<dbReference type="InterPro" id="IPR036388">
    <property type="entry name" value="WH-like_DNA-bd_sf"/>
</dbReference>
<dbReference type="PANTHER" id="PTHR10815">
    <property type="entry name" value="METHYLATED-DNA--PROTEIN-CYSTEINE METHYLTRANSFERASE"/>
    <property type="match status" value="1"/>
</dbReference>
<evidence type="ECO:0000313" key="12">
    <source>
        <dbReference type="Proteomes" id="UP000077071"/>
    </source>
</evidence>
<dbReference type="NCBIfam" id="TIGR00589">
    <property type="entry name" value="ogt"/>
    <property type="match status" value="1"/>
</dbReference>
<dbReference type="InterPro" id="IPR036217">
    <property type="entry name" value="MethylDNA_cys_MeTrfase_DNAb"/>
</dbReference>
<evidence type="ECO:0000313" key="11">
    <source>
        <dbReference type="EMBL" id="AND16848.1"/>
    </source>
</evidence>
<dbReference type="InterPro" id="IPR014048">
    <property type="entry name" value="MethylDNA_cys_MeTrfase_DNA-bd"/>
</dbReference>
<keyword evidence="12" id="KW-1185">Reference proteome</keyword>
<dbReference type="RefSeq" id="WP_068253990.1">
    <property type="nucleotide sequence ID" value="NZ_CP015515.1"/>
</dbReference>
<accession>A0A160KUA3</accession>
<evidence type="ECO:0000256" key="3">
    <source>
        <dbReference type="ARBA" id="ARBA00011918"/>
    </source>
</evidence>
<dbReference type="InterPro" id="IPR008332">
    <property type="entry name" value="MethylG_MeTrfase_N"/>
</dbReference>
<dbReference type="GO" id="GO:0003908">
    <property type="term" value="F:methylated-DNA-[protein]-cysteine S-methyltransferase activity"/>
    <property type="evidence" value="ECO:0007669"/>
    <property type="project" value="UniProtKB-EC"/>
</dbReference>
<comment type="catalytic activity">
    <reaction evidence="8">
        <text>a 6-O-methyl-2'-deoxyguanosine in DNA + L-cysteinyl-[protein] = S-methyl-L-cysteinyl-[protein] + a 2'-deoxyguanosine in DNA</text>
        <dbReference type="Rhea" id="RHEA:24000"/>
        <dbReference type="Rhea" id="RHEA-COMP:10131"/>
        <dbReference type="Rhea" id="RHEA-COMP:10132"/>
        <dbReference type="Rhea" id="RHEA-COMP:11367"/>
        <dbReference type="Rhea" id="RHEA-COMP:11368"/>
        <dbReference type="ChEBI" id="CHEBI:29950"/>
        <dbReference type="ChEBI" id="CHEBI:82612"/>
        <dbReference type="ChEBI" id="CHEBI:85445"/>
        <dbReference type="ChEBI" id="CHEBI:85448"/>
        <dbReference type="EC" id="2.1.1.63"/>
    </reaction>
</comment>
<dbReference type="SUPFAM" id="SSF53155">
    <property type="entry name" value="Methylated DNA-protein cysteine methyltransferase domain"/>
    <property type="match status" value="1"/>
</dbReference>
<dbReference type="Pfam" id="PF02870">
    <property type="entry name" value="Methyltransf_1N"/>
    <property type="match status" value="1"/>
</dbReference>
<protein>
    <recommendedName>
        <fullName evidence="3">methylated-DNA--[protein]-cysteine S-methyltransferase</fullName>
        <ecNumber evidence="3">2.1.1.63</ecNumber>
    </recommendedName>
</protein>
<dbReference type="PANTHER" id="PTHR10815:SF5">
    <property type="entry name" value="METHYLATED-DNA--PROTEIN-CYSTEINE METHYLTRANSFERASE"/>
    <property type="match status" value="1"/>
</dbReference>
<feature type="domain" description="Methylguanine DNA methyltransferase ribonuclease-like" evidence="10">
    <location>
        <begin position="12"/>
        <end position="75"/>
    </location>
</feature>
<keyword evidence="5 11" id="KW-0808">Transferase</keyword>
<dbReference type="FunFam" id="1.10.10.10:FF:000214">
    <property type="entry name" value="Methylated-DNA--protein-cysteine methyltransferase"/>
    <property type="match status" value="1"/>
</dbReference>
<dbReference type="AlphaFoldDB" id="A0A160KUA3"/>
<gene>
    <name evidence="11" type="ORF">A6122_1716</name>
</gene>
<evidence type="ECO:0000256" key="6">
    <source>
        <dbReference type="ARBA" id="ARBA00022763"/>
    </source>
</evidence>
<reference evidence="11 12" key="1">
    <citation type="submission" date="2016-05" db="EMBL/GenBank/DDBJ databases">
        <title>Complete genome sequence of Rathayibacter tritici NCPPB 1953.</title>
        <authorList>
            <person name="Park J."/>
            <person name="Lee H.-H."/>
            <person name="Lee S.-W."/>
            <person name="Seo Y.-S."/>
        </authorList>
    </citation>
    <scope>NUCLEOTIDE SEQUENCE [LARGE SCALE GENOMIC DNA]</scope>
    <source>
        <strain evidence="11 12">NCPPB 1953</strain>
    </source>
</reference>
<feature type="domain" description="Methylated-DNA-[protein]-cysteine S-methyltransferase DNA binding" evidence="9">
    <location>
        <begin position="79"/>
        <end position="161"/>
    </location>
</feature>
<keyword evidence="6" id="KW-0227">DNA damage</keyword>
<dbReference type="Pfam" id="PF01035">
    <property type="entry name" value="DNA_binding_1"/>
    <property type="match status" value="1"/>
</dbReference>
<evidence type="ECO:0000256" key="5">
    <source>
        <dbReference type="ARBA" id="ARBA00022679"/>
    </source>
</evidence>
<dbReference type="OrthoDB" id="9802228at2"/>
<evidence type="ECO:0000256" key="4">
    <source>
        <dbReference type="ARBA" id="ARBA00022603"/>
    </source>
</evidence>
<dbReference type="GO" id="GO:0032259">
    <property type="term" value="P:methylation"/>
    <property type="evidence" value="ECO:0007669"/>
    <property type="project" value="UniProtKB-KW"/>
</dbReference>
<dbReference type="PATRIC" id="fig|33888.3.peg.1891"/>
<evidence type="ECO:0000256" key="1">
    <source>
        <dbReference type="ARBA" id="ARBA00001286"/>
    </source>
</evidence>
<dbReference type="CDD" id="cd06445">
    <property type="entry name" value="ATase"/>
    <property type="match status" value="1"/>
</dbReference>
<evidence type="ECO:0000256" key="7">
    <source>
        <dbReference type="ARBA" id="ARBA00023204"/>
    </source>
</evidence>
<comment type="similarity">
    <text evidence="2">Belongs to the MGMT family.</text>
</comment>
<dbReference type="GO" id="GO:0006281">
    <property type="term" value="P:DNA repair"/>
    <property type="evidence" value="ECO:0007669"/>
    <property type="project" value="UniProtKB-KW"/>
</dbReference>
<dbReference type="InterPro" id="IPR036631">
    <property type="entry name" value="MGMT_N_sf"/>
</dbReference>
<sequence>MRTTPLQVRRTTSPLGRIEVGTDGASIVSLAIEKAGRLPHEHLPESELPVLERAVEQLNEYFGGARRCFDLPVALHGTPFQLEVWGRLQALSFGEITSYGALGAATGRPRAGRPIGSAVGANPVPIIIGCHRVLASDGRITGFSAGEGITTKAWLLKHEGIPHR</sequence>
<proteinExistence type="inferred from homology"/>
<dbReference type="EC" id="2.1.1.63" evidence="3"/>
<evidence type="ECO:0000256" key="2">
    <source>
        <dbReference type="ARBA" id="ARBA00008711"/>
    </source>
</evidence>
<keyword evidence="7" id="KW-0234">DNA repair</keyword>
<dbReference type="STRING" id="33888.A6122_1716"/>
<comment type="catalytic activity">
    <reaction evidence="1">
        <text>a 4-O-methyl-thymidine in DNA + L-cysteinyl-[protein] = a thymidine in DNA + S-methyl-L-cysteinyl-[protein]</text>
        <dbReference type="Rhea" id="RHEA:53428"/>
        <dbReference type="Rhea" id="RHEA-COMP:10131"/>
        <dbReference type="Rhea" id="RHEA-COMP:10132"/>
        <dbReference type="Rhea" id="RHEA-COMP:13555"/>
        <dbReference type="Rhea" id="RHEA-COMP:13556"/>
        <dbReference type="ChEBI" id="CHEBI:29950"/>
        <dbReference type="ChEBI" id="CHEBI:82612"/>
        <dbReference type="ChEBI" id="CHEBI:137386"/>
        <dbReference type="ChEBI" id="CHEBI:137387"/>
        <dbReference type="EC" id="2.1.1.63"/>
    </reaction>
</comment>
<keyword evidence="4 11" id="KW-0489">Methyltransferase</keyword>
<evidence type="ECO:0000259" key="9">
    <source>
        <dbReference type="Pfam" id="PF01035"/>
    </source>
</evidence>
<dbReference type="EMBL" id="CP015515">
    <property type="protein sequence ID" value="AND16848.1"/>
    <property type="molecule type" value="Genomic_DNA"/>
</dbReference>